<organism evidence="1 2">
    <name type="scientific">Desulfoferula mesophila</name>
    <dbReference type="NCBI Taxonomy" id="3058419"/>
    <lineage>
        <taxon>Bacteria</taxon>
        <taxon>Pseudomonadati</taxon>
        <taxon>Thermodesulfobacteriota</taxon>
        <taxon>Desulfarculia</taxon>
        <taxon>Desulfarculales</taxon>
        <taxon>Desulfarculaceae</taxon>
        <taxon>Desulfoferula</taxon>
    </lineage>
</organism>
<dbReference type="Proteomes" id="UP001366166">
    <property type="component" value="Chromosome"/>
</dbReference>
<protein>
    <submittedName>
        <fullName evidence="1">Uncharacterized protein</fullName>
    </submittedName>
</protein>
<keyword evidence="2" id="KW-1185">Reference proteome</keyword>
<reference evidence="2" key="1">
    <citation type="journal article" date="2023" name="Arch. Microbiol.">
        <title>Desulfoferula mesophilus gen. nov. sp. nov., a mesophilic sulfate-reducing bacterium isolated from a brackish lake sediment.</title>
        <authorList>
            <person name="Watanabe T."/>
            <person name="Yabe T."/>
            <person name="Tsuji J.M."/>
            <person name="Fukui M."/>
        </authorList>
    </citation>
    <scope>NUCLEOTIDE SEQUENCE [LARGE SCALE GENOMIC DNA]</scope>
    <source>
        <strain evidence="2">12FAK</strain>
    </source>
</reference>
<evidence type="ECO:0000313" key="2">
    <source>
        <dbReference type="Proteomes" id="UP001366166"/>
    </source>
</evidence>
<evidence type="ECO:0000313" key="1">
    <source>
        <dbReference type="EMBL" id="BEQ15838.1"/>
    </source>
</evidence>
<dbReference type="AlphaFoldDB" id="A0AAU9F128"/>
<dbReference type="EMBL" id="AP028679">
    <property type="protein sequence ID" value="BEQ15838.1"/>
    <property type="molecule type" value="Genomic_DNA"/>
</dbReference>
<sequence>MVVGSLRFGLMRHPNLDLEIYTETPQVAQGFAVVAELAQVPGVRQVFYLNAMDTPDQGLYWRVDFEDEQGDLWDIDNWLVAHDHPNAGLADGLASALAAKLTTEQRLAVLTIKNASDRANKARGVDIYKAVMTGGVRTAQEFEAWRAANPPAEIELWRP</sequence>
<proteinExistence type="predicted"/>
<accession>A0AAU9F128</accession>
<gene>
    <name evidence="1" type="ORF">FAK_29040</name>
</gene>
<name>A0AAU9F128_9BACT</name>
<dbReference type="KEGG" id="dmp:FAK_29040"/>